<dbReference type="Proteomes" id="UP001179340">
    <property type="component" value="Segment"/>
</dbReference>
<name>A0AA49BPK7_9CAUD</name>
<evidence type="ECO:0000313" key="1">
    <source>
        <dbReference type="EMBL" id="UKH48359.1"/>
    </source>
</evidence>
<evidence type="ECO:0000313" key="2">
    <source>
        <dbReference type="Proteomes" id="UP001179340"/>
    </source>
</evidence>
<proteinExistence type="predicted"/>
<protein>
    <submittedName>
        <fullName evidence="1">Uncharacterized protein</fullName>
    </submittedName>
</protein>
<accession>A0AA49BPK7</accession>
<keyword evidence="2" id="KW-1185">Reference proteome</keyword>
<reference evidence="1" key="1">
    <citation type="submission" date="2021-12" db="EMBL/GenBank/DDBJ databases">
        <authorList>
            <person name="Isenhart S.H."/>
            <person name="Brown D.K."/>
            <person name="Allen M.J."/>
            <person name="Garcia C.A."/>
            <person name="Bollivar D.W."/>
            <person name="Garlena R.A."/>
            <person name="Russell D.A."/>
            <person name="Jacobs-Sera D."/>
            <person name="Hatfull G.F."/>
        </authorList>
    </citation>
    <scope>NUCLEOTIDE SEQUENCE</scope>
</reference>
<dbReference type="EMBL" id="OL742560">
    <property type="protein sequence ID" value="UKH48359.1"/>
    <property type="molecule type" value="Genomic_DNA"/>
</dbReference>
<gene>
    <name evidence="1" type="primary">73</name>
    <name evidence="1" type="ORF">SEA_LILMAC1015_73</name>
</gene>
<sequence length="76" mass="8540">MGVWIMASCDRDEACPDATTWYGDDADLRDDEGLARATLASVREYLTEYEEWAVVDGELLCPKCKPTETEETDSDD</sequence>
<organism evidence="1 2">
    <name type="scientific">Arthrobacter phage Lilmac1015</name>
    <dbReference type="NCBI Taxonomy" id="2912653"/>
    <lineage>
        <taxon>Viruses</taxon>
        <taxon>Duplodnaviria</taxon>
        <taxon>Heunggongvirae</taxon>
        <taxon>Uroviricota</taxon>
        <taxon>Caudoviricetes</taxon>
        <taxon>Berryhillviridae</taxon>
        <taxon>Lilmacvirus</taxon>
        <taxon>Lilmacvirus lilmac1015</taxon>
    </lineage>
</organism>